<keyword evidence="2" id="KW-0378">Hydrolase</keyword>
<dbReference type="GO" id="GO:0009272">
    <property type="term" value="P:fungal-type cell wall biogenesis"/>
    <property type="evidence" value="ECO:0007669"/>
    <property type="project" value="UniProtKB-ARBA"/>
</dbReference>
<keyword evidence="5" id="KW-1185">Reference proteome</keyword>
<dbReference type="PANTHER" id="PTHR10587:SF133">
    <property type="entry name" value="CHITIN DEACETYLASE 1-RELATED"/>
    <property type="match status" value="1"/>
</dbReference>
<dbReference type="GO" id="GO:0005975">
    <property type="term" value="P:carbohydrate metabolic process"/>
    <property type="evidence" value="ECO:0007669"/>
    <property type="project" value="InterPro"/>
</dbReference>
<dbReference type="InterPro" id="IPR002509">
    <property type="entry name" value="NODB_dom"/>
</dbReference>
<evidence type="ECO:0000313" key="5">
    <source>
        <dbReference type="Proteomes" id="UP000267251"/>
    </source>
</evidence>
<dbReference type="EMBL" id="KZ987867">
    <property type="protein sequence ID" value="RKP14209.1"/>
    <property type="molecule type" value="Genomic_DNA"/>
</dbReference>
<sequence length="307" mass="33156">MDPAFLRSLDLSQVPRIPIRKAPPGGGSPTCPAGGAGPGECWWTCDKCLGPQDVSACPNNKQWGLTYDDGPSPNSTLLLDHMQSKNIQATVFVVGSRVIEYPAILKREYALGHHIGMHGWSHTAWTSLTNEQLVAELQWTARAIKEVIGVTPTYVRPPYGDIDNRVRGVLEALGYRAVIWNQDTNDWYLNYGNPTGYNPAWVSGNITQWISNAPSAKEGIIALEHDLSGEGVRLAIGAIDQMLKAGLQPQSVSQCLSLTDMYQESKNQSIPGQPGGVKGGDASSSPSFVSPSMASLVPLALLFLMNQ</sequence>
<dbReference type="Proteomes" id="UP000267251">
    <property type="component" value="Unassembled WGS sequence"/>
</dbReference>
<dbReference type="PROSITE" id="PS51677">
    <property type="entry name" value="NODB"/>
    <property type="match status" value="1"/>
</dbReference>
<keyword evidence="1" id="KW-0479">Metal-binding</keyword>
<reference evidence="5" key="1">
    <citation type="journal article" date="2018" name="Nat. Microbiol.">
        <title>Leveraging single-cell genomics to expand the fungal tree of life.</title>
        <authorList>
            <person name="Ahrendt S.R."/>
            <person name="Quandt C.A."/>
            <person name="Ciobanu D."/>
            <person name="Clum A."/>
            <person name="Salamov A."/>
            <person name="Andreopoulos B."/>
            <person name="Cheng J.F."/>
            <person name="Woyke T."/>
            <person name="Pelin A."/>
            <person name="Henrissat B."/>
            <person name="Reynolds N.K."/>
            <person name="Benny G.L."/>
            <person name="Smith M.E."/>
            <person name="James T.Y."/>
            <person name="Grigoriev I.V."/>
        </authorList>
    </citation>
    <scope>NUCLEOTIDE SEQUENCE [LARGE SCALE GENOMIC DNA]</scope>
</reference>
<dbReference type="InterPro" id="IPR050248">
    <property type="entry name" value="Polysacc_deacetylase_ArnD"/>
</dbReference>
<dbReference type="SUPFAM" id="SSF88713">
    <property type="entry name" value="Glycoside hydrolase/deacetylase"/>
    <property type="match status" value="1"/>
</dbReference>
<dbReference type="PANTHER" id="PTHR10587">
    <property type="entry name" value="GLYCOSYL TRANSFERASE-RELATED"/>
    <property type="match status" value="1"/>
</dbReference>
<name>A0A4V1IYD8_9FUNG</name>
<dbReference type="GO" id="GO:0016020">
    <property type="term" value="C:membrane"/>
    <property type="evidence" value="ECO:0007669"/>
    <property type="project" value="TreeGrafter"/>
</dbReference>
<protein>
    <recommendedName>
        <fullName evidence="3">NodB homology domain-containing protein</fullName>
    </recommendedName>
</protein>
<proteinExistence type="predicted"/>
<dbReference type="AlphaFoldDB" id="A0A4V1IYD8"/>
<dbReference type="InterPro" id="IPR011330">
    <property type="entry name" value="Glyco_hydro/deAcase_b/a-brl"/>
</dbReference>
<organism evidence="4 5">
    <name type="scientific">Piptocephalis cylindrospora</name>
    <dbReference type="NCBI Taxonomy" id="1907219"/>
    <lineage>
        <taxon>Eukaryota</taxon>
        <taxon>Fungi</taxon>
        <taxon>Fungi incertae sedis</taxon>
        <taxon>Zoopagomycota</taxon>
        <taxon>Zoopagomycotina</taxon>
        <taxon>Zoopagomycetes</taxon>
        <taxon>Zoopagales</taxon>
        <taxon>Piptocephalidaceae</taxon>
        <taxon>Piptocephalis</taxon>
    </lineage>
</organism>
<evidence type="ECO:0000256" key="1">
    <source>
        <dbReference type="ARBA" id="ARBA00022723"/>
    </source>
</evidence>
<dbReference type="GO" id="GO:0046872">
    <property type="term" value="F:metal ion binding"/>
    <property type="evidence" value="ECO:0007669"/>
    <property type="project" value="UniProtKB-KW"/>
</dbReference>
<evidence type="ECO:0000259" key="3">
    <source>
        <dbReference type="PROSITE" id="PS51677"/>
    </source>
</evidence>
<feature type="domain" description="NodB homology" evidence="3">
    <location>
        <begin position="61"/>
        <end position="255"/>
    </location>
</feature>
<evidence type="ECO:0000256" key="2">
    <source>
        <dbReference type="ARBA" id="ARBA00022801"/>
    </source>
</evidence>
<evidence type="ECO:0000313" key="4">
    <source>
        <dbReference type="EMBL" id="RKP14209.1"/>
    </source>
</evidence>
<dbReference type="GO" id="GO:0004099">
    <property type="term" value="F:chitin deacetylase activity"/>
    <property type="evidence" value="ECO:0007669"/>
    <property type="project" value="TreeGrafter"/>
</dbReference>
<dbReference type="OrthoDB" id="407355at2759"/>
<accession>A0A4V1IYD8</accession>
<gene>
    <name evidence="4" type="ORF">BJ684DRAFT_19363</name>
</gene>
<dbReference type="Pfam" id="PF01522">
    <property type="entry name" value="Polysacc_deac_1"/>
    <property type="match status" value="1"/>
</dbReference>
<dbReference type="Gene3D" id="3.20.20.370">
    <property type="entry name" value="Glycoside hydrolase/deacetylase"/>
    <property type="match status" value="1"/>
</dbReference>